<dbReference type="EMBL" id="CP095074">
    <property type="protein sequence ID" value="UOQ94284.1"/>
    <property type="molecule type" value="Genomic_DNA"/>
</dbReference>
<dbReference type="RefSeq" id="WP_244753932.1">
    <property type="nucleotide sequence ID" value="NZ_CP095074.1"/>
</dbReference>
<name>A0ABY4H1S4_9BACI</name>
<feature type="domain" description="DUF58" evidence="1">
    <location>
        <begin position="154"/>
        <end position="266"/>
    </location>
</feature>
<dbReference type="Pfam" id="PF01882">
    <property type="entry name" value="DUF58"/>
    <property type="match status" value="1"/>
</dbReference>
<organism evidence="2 3">
    <name type="scientific">Halobacillus shinanisalinarum</name>
    <dbReference type="NCBI Taxonomy" id="2932258"/>
    <lineage>
        <taxon>Bacteria</taxon>
        <taxon>Bacillati</taxon>
        <taxon>Bacillota</taxon>
        <taxon>Bacilli</taxon>
        <taxon>Bacillales</taxon>
        <taxon>Bacillaceae</taxon>
        <taxon>Halobacillus</taxon>
    </lineage>
</organism>
<sequence>MINRRQSVRMFPNDRENILFRLQNYSKAPVINGKLQFVTGTPMVSEAIPYLETPAGYKYSLPLSLMRKGETTVQLPIVAKHRGVARMNNIKFLFPHLVKFKPNMMEFLPRFQTEVIVYPELKSVKGIEAIFEIAQGNQAALLSPYEDVLTPLGTREYVSSDPFHRIHWKAYAKTQQLRTKVLEKQVDISWSIVVNISEETKLGNVHISKHLENLLSYAAFLNQYAVKKDYQTDMYINGRKQQSPPYYYQEEGAGNQHLRESLEMLARIRKDQLILPLDELIHRMESQLYKRKTIIIIGEVPNGARKQLGIWQARGIRLFQILEEEGQAVAVPLEKRRMVHA</sequence>
<protein>
    <submittedName>
        <fullName evidence="2">DUF58 domain-containing protein</fullName>
    </submittedName>
</protein>
<accession>A0ABY4H1S4</accession>
<proteinExistence type="predicted"/>
<dbReference type="InterPro" id="IPR002881">
    <property type="entry name" value="DUF58"/>
</dbReference>
<reference evidence="2 3" key="1">
    <citation type="submission" date="2022-04" db="EMBL/GenBank/DDBJ databases">
        <title>Halobacillus sp. isolated from saltern.</title>
        <authorList>
            <person name="Won M."/>
            <person name="Lee C.-M."/>
            <person name="Woen H.-Y."/>
            <person name="Kwon S.-W."/>
        </authorList>
    </citation>
    <scope>NUCLEOTIDE SEQUENCE [LARGE SCALE GENOMIC DNA]</scope>
    <source>
        <strain evidence="2 3">SSTM10-2</strain>
    </source>
</reference>
<evidence type="ECO:0000313" key="3">
    <source>
        <dbReference type="Proteomes" id="UP000831880"/>
    </source>
</evidence>
<evidence type="ECO:0000259" key="1">
    <source>
        <dbReference type="Pfam" id="PF01882"/>
    </source>
</evidence>
<evidence type="ECO:0000313" key="2">
    <source>
        <dbReference type="EMBL" id="UOQ94284.1"/>
    </source>
</evidence>
<keyword evidence="3" id="KW-1185">Reference proteome</keyword>
<dbReference type="PANTHER" id="PTHR34351:SF2">
    <property type="entry name" value="DUF58 DOMAIN-CONTAINING PROTEIN"/>
    <property type="match status" value="1"/>
</dbReference>
<dbReference type="PANTHER" id="PTHR34351">
    <property type="entry name" value="SLR1927 PROTEIN-RELATED"/>
    <property type="match status" value="1"/>
</dbReference>
<gene>
    <name evidence="2" type="ORF">MUO14_04800</name>
</gene>
<dbReference type="Proteomes" id="UP000831880">
    <property type="component" value="Chromosome"/>
</dbReference>